<feature type="compositionally biased region" description="Basic and acidic residues" evidence="1">
    <location>
        <begin position="845"/>
        <end position="877"/>
    </location>
</feature>
<dbReference type="PANTHER" id="PTHR21937">
    <property type="entry name" value="CCDC66 DOMAIN-CONTAINING PROTEIN"/>
    <property type="match status" value="1"/>
</dbReference>
<dbReference type="Pfam" id="PF15709">
    <property type="entry name" value="DUF4670"/>
    <property type="match status" value="1"/>
</dbReference>
<feature type="compositionally biased region" description="Low complexity" evidence="1">
    <location>
        <begin position="702"/>
        <end position="727"/>
    </location>
</feature>
<comment type="caution">
    <text evidence="2">The sequence shown here is derived from an EMBL/GenBank/DDBJ whole genome shotgun (WGS) entry which is preliminary data.</text>
</comment>
<dbReference type="Proteomes" id="UP001205998">
    <property type="component" value="Unassembled WGS sequence"/>
</dbReference>
<keyword evidence="3" id="KW-1185">Reference proteome</keyword>
<feature type="compositionally biased region" description="Basic and acidic residues" evidence="1">
    <location>
        <begin position="644"/>
        <end position="654"/>
    </location>
</feature>
<dbReference type="EMBL" id="MU546873">
    <property type="protein sequence ID" value="KAI5628037.1"/>
    <property type="molecule type" value="Genomic_DNA"/>
</dbReference>
<dbReference type="InterPro" id="IPR031440">
    <property type="entry name" value="DUF4670"/>
</dbReference>
<feature type="compositionally biased region" description="Basic and acidic residues" evidence="1">
    <location>
        <begin position="770"/>
        <end position="781"/>
    </location>
</feature>
<feature type="compositionally biased region" description="Basic and acidic residues" evidence="1">
    <location>
        <begin position="895"/>
        <end position="908"/>
    </location>
</feature>
<dbReference type="AlphaFoldDB" id="A0AAD5B4X0"/>
<feature type="region of interest" description="Disordered" evidence="1">
    <location>
        <begin position="702"/>
        <end position="877"/>
    </location>
</feature>
<evidence type="ECO:0000313" key="2">
    <source>
        <dbReference type="EMBL" id="KAI5628037.1"/>
    </source>
</evidence>
<organism evidence="2 3">
    <name type="scientific">Silurus asotus</name>
    <name type="common">Amur catfish</name>
    <name type="synonym">Parasilurus asotus</name>
    <dbReference type="NCBI Taxonomy" id="30991"/>
    <lineage>
        <taxon>Eukaryota</taxon>
        <taxon>Metazoa</taxon>
        <taxon>Chordata</taxon>
        <taxon>Craniata</taxon>
        <taxon>Vertebrata</taxon>
        <taxon>Euteleostomi</taxon>
        <taxon>Actinopterygii</taxon>
        <taxon>Neopterygii</taxon>
        <taxon>Teleostei</taxon>
        <taxon>Ostariophysi</taxon>
        <taxon>Siluriformes</taxon>
        <taxon>Siluridae</taxon>
        <taxon>Silurus</taxon>
    </lineage>
</organism>
<feature type="region of interest" description="Disordered" evidence="1">
    <location>
        <begin position="538"/>
        <end position="689"/>
    </location>
</feature>
<reference evidence="2" key="1">
    <citation type="submission" date="2018-07" db="EMBL/GenBank/DDBJ databases">
        <title>Comparative genomics of catfishes provides insights into carnivory and benthic adaptation.</title>
        <authorList>
            <person name="Zhang Y."/>
            <person name="Wang D."/>
            <person name="Peng Z."/>
            <person name="Zheng S."/>
            <person name="Shao F."/>
            <person name="Tao W."/>
        </authorList>
    </citation>
    <scope>NUCLEOTIDE SEQUENCE</scope>
    <source>
        <strain evidence="2">Chongqing</strain>
    </source>
</reference>
<accession>A0AAD5B4X0</accession>
<evidence type="ECO:0000256" key="1">
    <source>
        <dbReference type="SAM" id="MobiDB-lite"/>
    </source>
</evidence>
<feature type="region of interest" description="Disordered" evidence="1">
    <location>
        <begin position="895"/>
        <end position="922"/>
    </location>
</feature>
<protein>
    <submittedName>
        <fullName evidence="2">Uncharacterized protein</fullName>
    </submittedName>
</protein>
<feature type="compositionally biased region" description="Basic and acidic residues" evidence="1">
    <location>
        <begin position="592"/>
        <end position="606"/>
    </location>
</feature>
<dbReference type="PANTHER" id="PTHR21937:SF5">
    <property type="entry name" value="GENE 973-RELATED"/>
    <property type="match status" value="1"/>
</dbReference>
<feature type="compositionally biased region" description="Polar residues" evidence="1">
    <location>
        <begin position="625"/>
        <end position="643"/>
    </location>
</feature>
<name>A0AAD5B4X0_SILAS</name>
<evidence type="ECO:0000313" key="3">
    <source>
        <dbReference type="Proteomes" id="UP001205998"/>
    </source>
</evidence>
<proteinExistence type="predicted"/>
<feature type="compositionally biased region" description="Basic and acidic residues" evidence="1">
    <location>
        <begin position="793"/>
        <end position="835"/>
    </location>
</feature>
<sequence length="1145" mass="129236">MLQARVECHTSITQSMLTDPKPAAKYLQSRQRPGDECGYLTQTTGEENEEEHAFFRRQGNSVYPKPEQESQQPLSQQRIAETEGHISEQRSGQDLLAEALFLKMTVLRSVTLQVLTQGATRDPAQEKKSGTRRSVSALGSTKCWVSHRCLSVAIREAIDRPMALAVSFWPIGPCPPCGGSQKTGLPDPAPTADGHCGLPEKKKEIEDVLCSDEEQKVESIRKEENRPVDSGCSLKTAQQDILIRFAPNDDKAHQTAVGPLPPFKGRRGLGKQCSMAIYRQDPCNPADQSDPQPGIIRGSLPLELKECQKDGVLGTLIMGPAGEIICLSFWDPLTDTEDHPALEDAMREHVVRMMTSEGVLEESWTILDQVEAQATQTGGLNDREVGAMQGHKNQASTKQEVIPRSDEYITVEEIEECSGTDGRRVRRKAQAFVPEQRKEKTNNCTESQAYSSACVEFHSPCSCQFSLGSLVSSHLPKSMPGKISLNRQEEGHRQEGTLGHHLDLCLLAALKKHLFQPPQLQMNILIKQNPKVRQSRLKILASPKKQKKNKKASGEKAKSTKSQNTVEKMKKRSKGQAAFVVGKPKLSQEVMQFEKRKYSSGRREKTSTNTLLSESEDKSAEDYSCGSSEYATDCMESSQSSSVQKDHDAGHSLDIDQESINNKQHVAGHSLEGEQVAVSRKGDEDEDMDRISDFHERDVSAVSSRSYISAKSSSTSTWSIRRSSASSDTGMFSPIQLPNFLPRGGISTNQPASNPARPFHDRPFLSPQTKSKEAIKQRESRVAAALAAKAQRHRLEVERKRKEKAEEKEEERKRQEDKEQTEERMRLELEEEQRQRAQQARLRKHKEEEEQQRQAEREKEGQRSEQAEMERERRRQEEIRNKKRYLERLQKERNEKEMRRADKLKQQYEEEEASKEEEYRRLQEMDESERLEYLRRRQKEEEERRKAAEERRRAVEEAAMWDEEFHSSILSILLQIYPMSLLYTCPNHLNFASLTLSTKWAVPQINSFLILSILITPNENLNNFSSATPSSTSCLLLYATVYKPYNIAGLTTVLYPSITSATLLHPLHPACNLFFTSPTHYSLLCTVDPSVYLQLSRLFSTCSLLSSQITISFANIIVHGDSSLTSPLQTETGSGPILEAVQPPS</sequence>
<gene>
    <name evidence="2" type="ORF">C0J50_8275</name>
</gene>